<keyword evidence="1" id="KW-0175">Coiled coil</keyword>
<feature type="compositionally biased region" description="Polar residues" evidence="2">
    <location>
        <begin position="495"/>
        <end position="505"/>
    </location>
</feature>
<sequence length="962" mass="98644">MAENPSWEEVKKLLDSPDVADKQKRDLALAYAAEDEWAIFGIRDEVEPYLEKYDDGYWRVQGSGFNNGADLDGNLQDKYEAAKSQKNKAAGAEDEHDRAVKDGHAVLQDGRNSAAEGTHGGAGAATSDEILDAGKPGLRFFENFVPVYHKIENDVNDSSKVPKLQQIRDRYHEQRGTHFDKFATQMEDLKAAEDALRRAHQDMATRLGKVWEGWTGAASEASQDFFGDKFTPTVNDRVIRRVSDSRSVNQEACGTVARLCRDKAEAVLRLDKMGDQIAKKSVQDWETTIEVANYTQDDTTLRTACKIWDVKIEESCGDLTDSQRQKIVEECRNMTRQTFAKTVEDQCVNFDKLCDNTKKKVDEAWKGLNDELAKAEENPFADPGPSKEGKPQEKPPQTGGQQQPSGNSPTGSAPGSSPSSGGGTFGGGGMSGGGGMPGGSGMPSGGGTPPPAPGVPQPEVPGGPQAGGPQPGGPSRPQAEEVSLGEGQDKVTLQEPGQQGHTQITVLGENGEPKTYEIAFGGQGEGAQRTPGQIPGAGAGGPADDPRTMPGQPGVSGLGGDPQAMPGQAPGQSASGMPGQSGPGMPGQQAGPGVGGGGQTMPGQAGAEGQSGSLPGQSPGQGENVIPVQPGEDGTAVIQDGDRTITVEQTPEGRYEVSIDNGGDQPPMSQTVGFGDDEPASAPGPGADSPRGPSGFPAEEPSNRFYEESAAEQPAQPMSAGASADAASAPAGSEASFRPSPESQQSVPQQPTPQQSVPQQPTPQPEAAASAPPAGGGASGQPPVDPMNTPASTTVQSVGFAGGMSGLGGEGMQNSFGSASGSLFSSADSGGGSPWGSAAGDQRGAQPGGDQQGAQSGATGLGSMSGEARSSSSQGATGLASVGGAGDASSPQDQNSSGARGGMPMGGMGAMGGGGQQGGDEERSNDSPWRTQGNLFDDGIEDSNVRFQAVIGDAGESDQRKQ</sequence>
<evidence type="ECO:0000256" key="1">
    <source>
        <dbReference type="SAM" id="Coils"/>
    </source>
</evidence>
<organism evidence="3 4">
    <name type="scientific">Halosaccharopolyspora lacisalsi</name>
    <dbReference type="NCBI Taxonomy" id="1000566"/>
    <lineage>
        <taxon>Bacteria</taxon>
        <taxon>Bacillati</taxon>
        <taxon>Actinomycetota</taxon>
        <taxon>Actinomycetes</taxon>
        <taxon>Pseudonocardiales</taxon>
        <taxon>Pseudonocardiaceae</taxon>
        <taxon>Halosaccharopolyspora</taxon>
    </lineage>
</organism>
<feature type="coiled-coil region" evidence="1">
    <location>
        <begin position="75"/>
        <end position="102"/>
    </location>
</feature>
<feature type="compositionally biased region" description="Low complexity" evidence="2">
    <location>
        <begin position="395"/>
        <end position="419"/>
    </location>
</feature>
<dbReference type="AlphaFoldDB" id="A0A839E322"/>
<dbReference type="Proteomes" id="UP000569329">
    <property type="component" value="Unassembled WGS sequence"/>
</dbReference>
<feature type="compositionally biased region" description="Gly residues" evidence="2">
    <location>
        <begin position="579"/>
        <end position="600"/>
    </location>
</feature>
<feature type="compositionally biased region" description="Gly residues" evidence="2">
    <location>
        <begin position="420"/>
        <end position="447"/>
    </location>
</feature>
<feature type="compositionally biased region" description="Low complexity" evidence="2">
    <location>
        <begin position="719"/>
        <end position="773"/>
    </location>
</feature>
<feature type="compositionally biased region" description="Low complexity" evidence="2">
    <location>
        <begin position="815"/>
        <end position="828"/>
    </location>
</feature>
<feature type="region of interest" description="Disordered" evidence="2">
    <location>
        <begin position="376"/>
        <end position="941"/>
    </location>
</feature>
<feature type="compositionally biased region" description="Low complexity" evidence="2">
    <location>
        <begin position="601"/>
        <end position="622"/>
    </location>
</feature>
<feature type="compositionally biased region" description="Basic and acidic residues" evidence="2">
    <location>
        <begin position="640"/>
        <end position="657"/>
    </location>
</feature>
<name>A0A839E322_9PSEU</name>
<dbReference type="RefSeq" id="WP_182546182.1">
    <property type="nucleotide sequence ID" value="NZ_JACGWZ010000007.1"/>
</dbReference>
<feature type="compositionally biased region" description="Gly residues" evidence="2">
    <location>
        <begin position="800"/>
        <end position="811"/>
    </location>
</feature>
<dbReference type="EMBL" id="JACGWZ010000007">
    <property type="protein sequence ID" value="MBA8826976.1"/>
    <property type="molecule type" value="Genomic_DNA"/>
</dbReference>
<evidence type="ECO:0000313" key="3">
    <source>
        <dbReference type="EMBL" id="MBA8826976.1"/>
    </source>
</evidence>
<feature type="compositionally biased region" description="Low complexity" evidence="2">
    <location>
        <begin position="852"/>
        <end position="875"/>
    </location>
</feature>
<evidence type="ECO:0000256" key="2">
    <source>
        <dbReference type="SAM" id="MobiDB-lite"/>
    </source>
</evidence>
<proteinExistence type="predicted"/>
<feature type="compositionally biased region" description="Pro residues" evidence="2">
    <location>
        <begin position="448"/>
        <end position="461"/>
    </location>
</feature>
<evidence type="ECO:0008006" key="5">
    <source>
        <dbReference type="Google" id="ProtNLM"/>
    </source>
</evidence>
<feature type="compositionally biased region" description="Low complexity" evidence="2">
    <location>
        <begin position="680"/>
        <end position="695"/>
    </location>
</feature>
<evidence type="ECO:0000313" key="4">
    <source>
        <dbReference type="Proteomes" id="UP000569329"/>
    </source>
</evidence>
<feature type="compositionally biased region" description="Low complexity" evidence="2">
    <location>
        <begin position="835"/>
        <end position="845"/>
    </location>
</feature>
<feature type="compositionally biased region" description="Gly residues" evidence="2">
    <location>
        <begin position="899"/>
        <end position="918"/>
    </location>
</feature>
<reference evidence="3 4" key="1">
    <citation type="submission" date="2020-07" db="EMBL/GenBank/DDBJ databases">
        <title>Sequencing the genomes of 1000 actinobacteria strains.</title>
        <authorList>
            <person name="Klenk H.-P."/>
        </authorList>
    </citation>
    <scope>NUCLEOTIDE SEQUENCE [LARGE SCALE GENOMIC DNA]</scope>
    <source>
        <strain evidence="3 4">DSM 45975</strain>
    </source>
</reference>
<protein>
    <recommendedName>
        <fullName evidence="5">WXG100 family type VII secretion target</fullName>
    </recommendedName>
</protein>
<comment type="caution">
    <text evidence="3">The sequence shown here is derived from an EMBL/GenBank/DDBJ whole genome shotgun (WGS) entry which is preliminary data.</text>
</comment>
<keyword evidence="4" id="KW-1185">Reference proteome</keyword>
<accession>A0A839E322</accession>
<gene>
    <name evidence="3" type="ORF">FHX42_004360</name>
</gene>